<accession>A0ABR1TYP8</accession>
<feature type="transmembrane region" description="Helical" evidence="7">
    <location>
        <begin position="130"/>
        <end position="153"/>
    </location>
</feature>
<sequence length="376" mass="41440">MDLSASASNKWNVSDAMYAVPWIMTCISIGTVGTRFYLRKKFSLPVDVDDWVMAVAVLLQIGFQSVLTVSITKGVGRSLSPSLDMDGLVDMLKWSWLSNPLAVTVSVVACISITILLVRLFNVKKRFKWFMITFTGAVSIMGVLNVVVVWFQASPAEALWDFRMMVPRWDPKIQQIFSATLHGLLATSDLLYVVFPVMFVWKLHMPARRKVGLSMVLALGLITFALALVKLVGIVGSIDNTYDVMGDTADVFYVFSVLSLISSVEQNLVIIIGCVPKIRSISKLASPFFSYISTNLVHLLSMTGVTRHTKRSSTSGASEPKYDFENNNSGHLDLEMQPHTVHTGVGSSVIHNESPALTGQKPGHIGIRRTDEFSVS</sequence>
<keyword evidence="10" id="KW-1185">Reference proteome</keyword>
<feature type="transmembrane region" description="Helical" evidence="7">
    <location>
        <begin position="252"/>
        <end position="275"/>
    </location>
</feature>
<organism evidence="9 10">
    <name type="scientific">Apiospora rasikravindrae</name>
    <dbReference type="NCBI Taxonomy" id="990691"/>
    <lineage>
        <taxon>Eukaryota</taxon>
        <taxon>Fungi</taxon>
        <taxon>Dikarya</taxon>
        <taxon>Ascomycota</taxon>
        <taxon>Pezizomycotina</taxon>
        <taxon>Sordariomycetes</taxon>
        <taxon>Xylariomycetidae</taxon>
        <taxon>Amphisphaeriales</taxon>
        <taxon>Apiosporaceae</taxon>
        <taxon>Apiospora</taxon>
    </lineage>
</organism>
<protein>
    <recommendedName>
        <fullName evidence="8">Rhodopsin domain-containing protein</fullName>
    </recommendedName>
</protein>
<keyword evidence="4 7" id="KW-0472">Membrane</keyword>
<proteinExistence type="inferred from homology"/>
<feature type="region of interest" description="Disordered" evidence="6">
    <location>
        <begin position="310"/>
        <end position="329"/>
    </location>
</feature>
<keyword evidence="2 7" id="KW-0812">Transmembrane</keyword>
<gene>
    <name evidence="9" type="ORF">PG993_003007</name>
</gene>
<evidence type="ECO:0000259" key="8">
    <source>
        <dbReference type="Pfam" id="PF20684"/>
    </source>
</evidence>
<feature type="transmembrane region" description="Helical" evidence="7">
    <location>
        <begin position="20"/>
        <end position="38"/>
    </location>
</feature>
<evidence type="ECO:0000256" key="5">
    <source>
        <dbReference type="ARBA" id="ARBA00038359"/>
    </source>
</evidence>
<evidence type="ECO:0000256" key="1">
    <source>
        <dbReference type="ARBA" id="ARBA00004141"/>
    </source>
</evidence>
<comment type="similarity">
    <text evidence="5">Belongs to the SAT4 family.</text>
</comment>
<dbReference type="EMBL" id="JAQQWK010000002">
    <property type="protein sequence ID" value="KAK8051622.1"/>
    <property type="molecule type" value="Genomic_DNA"/>
</dbReference>
<dbReference type="Proteomes" id="UP001444661">
    <property type="component" value="Unassembled WGS sequence"/>
</dbReference>
<evidence type="ECO:0000256" key="4">
    <source>
        <dbReference type="ARBA" id="ARBA00023136"/>
    </source>
</evidence>
<feature type="transmembrane region" description="Helical" evidence="7">
    <location>
        <begin position="50"/>
        <end position="76"/>
    </location>
</feature>
<reference evidence="9 10" key="1">
    <citation type="submission" date="2023-01" db="EMBL/GenBank/DDBJ databases">
        <title>Analysis of 21 Apiospora genomes using comparative genomics revels a genus with tremendous synthesis potential of carbohydrate active enzymes and secondary metabolites.</title>
        <authorList>
            <person name="Sorensen T."/>
        </authorList>
    </citation>
    <scope>NUCLEOTIDE SEQUENCE [LARGE SCALE GENOMIC DNA]</scope>
    <source>
        <strain evidence="9 10">CBS 33761</strain>
    </source>
</reference>
<feature type="transmembrane region" description="Helical" evidence="7">
    <location>
        <begin position="213"/>
        <end position="232"/>
    </location>
</feature>
<comment type="subcellular location">
    <subcellularLocation>
        <location evidence="1">Membrane</location>
        <topology evidence="1">Multi-pass membrane protein</topology>
    </subcellularLocation>
</comment>
<dbReference type="PANTHER" id="PTHR33048:SF47">
    <property type="entry name" value="INTEGRAL MEMBRANE PROTEIN-RELATED"/>
    <property type="match status" value="1"/>
</dbReference>
<dbReference type="PANTHER" id="PTHR33048">
    <property type="entry name" value="PTH11-LIKE INTEGRAL MEMBRANE PROTEIN (AFU_ORTHOLOGUE AFUA_5G11245)"/>
    <property type="match status" value="1"/>
</dbReference>
<dbReference type="InterPro" id="IPR052337">
    <property type="entry name" value="SAT4-like"/>
</dbReference>
<feature type="domain" description="Rhodopsin" evidence="8">
    <location>
        <begin position="35"/>
        <end position="281"/>
    </location>
</feature>
<evidence type="ECO:0000313" key="10">
    <source>
        <dbReference type="Proteomes" id="UP001444661"/>
    </source>
</evidence>
<dbReference type="InterPro" id="IPR049326">
    <property type="entry name" value="Rhodopsin_dom_fungi"/>
</dbReference>
<evidence type="ECO:0000256" key="2">
    <source>
        <dbReference type="ARBA" id="ARBA00022692"/>
    </source>
</evidence>
<name>A0ABR1TYP8_9PEZI</name>
<feature type="region of interest" description="Disordered" evidence="6">
    <location>
        <begin position="353"/>
        <end position="376"/>
    </location>
</feature>
<comment type="caution">
    <text evidence="9">The sequence shown here is derived from an EMBL/GenBank/DDBJ whole genome shotgun (WGS) entry which is preliminary data.</text>
</comment>
<evidence type="ECO:0000313" key="9">
    <source>
        <dbReference type="EMBL" id="KAK8051622.1"/>
    </source>
</evidence>
<evidence type="ECO:0000256" key="3">
    <source>
        <dbReference type="ARBA" id="ARBA00022989"/>
    </source>
</evidence>
<evidence type="ECO:0000256" key="6">
    <source>
        <dbReference type="SAM" id="MobiDB-lite"/>
    </source>
</evidence>
<keyword evidence="3 7" id="KW-1133">Transmembrane helix</keyword>
<evidence type="ECO:0000256" key="7">
    <source>
        <dbReference type="SAM" id="Phobius"/>
    </source>
</evidence>
<feature type="transmembrane region" description="Helical" evidence="7">
    <location>
        <begin position="96"/>
        <end position="118"/>
    </location>
</feature>
<dbReference type="Pfam" id="PF20684">
    <property type="entry name" value="Fung_rhodopsin"/>
    <property type="match status" value="1"/>
</dbReference>
<feature type="transmembrane region" description="Helical" evidence="7">
    <location>
        <begin position="173"/>
        <end position="201"/>
    </location>
</feature>